<dbReference type="CDD" id="cd02440">
    <property type="entry name" value="AdoMet_MTases"/>
    <property type="match status" value="1"/>
</dbReference>
<organism evidence="2 3">
    <name type="scientific">Actinomadura craniellae</name>
    <dbReference type="NCBI Taxonomy" id="2231787"/>
    <lineage>
        <taxon>Bacteria</taxon>
        <taxon>Bacillati</taxon>
        <taxon>Actinomycetota</taxon>
        <taxon>Actinomycetes</taxon>
        <taxon>Streptosporangiales</taxon>
        <taxon>Thermomonosporaceae</taxon>
        <taxon>Actinomadura</taxon>
    </lineage>
</organism>
<dbReference type="InterPro" id="IPR013216">
    <property type="entry name" value="Methyltransf_11"/>
</dbReference>
<dbReference type="SUPFAM" id="SSF53335">
    <property type="entry name" value="S-adenosyl-L-methionine-dependent methyltransferases"/>
    <property type="match status" value="1"/>
</dbReference>
<name>A0A365H4J7_9ACTN</name>
<reference evidence="2 3" key="1">
    <citation type="submission" date="2018-06" db="EMBL/GenBank/DDBJ databases">
        <title>Actinomadura craniellae sp. nov. isolated from marine sponge Craniella sp.</title>
        <authorList>
            <person name="Li L."/>
            <person name="Xu Q.H."/>
            <person name="Lin H.W."/>
            <person name="Lu Y.H."/>
        </authorList>
    </citation>
    <scope>NUCLEOTIDE SEQUENCE [LARGE SCALE GENOMIC DNA]</scope>
    <source>
        <strain evidence="2 3">LHW63021</strain>
    </source>
</reference>
<proteinExistence type="predicted"/>
<accession>A0A365H4J7</accession>
<gene>
    <name evidence="2" type="ORF">DPM19_17285</name>
</gene>
<evidence type="ECO:0000259" key="1">
    <source>
        <dbReference type="Pfam" id="PF08241"/>
    </source>
</evidence>
<keyword evidence="3" id="KW-1185">Reference proteome</keyword>
<sequence>MRYNSIPASVKKYVIEDQEAVDSYLTTLGGGHFSDTATGGDYASSVSSIPYCKNIGIRGLLGAVSPAPGADVFDMLGGSGQVALAAQQYGLCSFADAIITADIEIDQVERALRRGLRAVPLDLADPRIIRNSSVHHLLYAYGFHHLSPDARASAAREAYRILKPGGTAVFYDGTIGTTTERISSLVVDRLSDHPHKYPHPTVDEIEAAAEAAGLELRGTFRILDPQIFLSATGSQARQLAAQYYADHYAIDSLSWELLHDHLTDAYRSSNPIDAPEMSTGRQELAGWLPWNETYSGPTSAKLLQAIFPCGWDTPDESCRECVVIPREGVAVIYNKPQ</sequence>
<protein>
    <recommendedName>
        <fullName evidence="1">Methyltransferase type 11 domain-containing protein</fullName>
    </recommendedName>
</protein>
<dbReference type="EMBL" id="QLYX01000007">
    <property type="protein sequence ID" value="RAY14034.1"/>
    <property type="molecule type" value="Genomic_DNA"/>
</dbReference>
<dbReference type="AlphaFoldDB" id="A0A365H4J7"/>
<dbReference type="GO" id="GO:0008757">
    <property type="term" value="F:S-adenosylmethionine-dependent methyltransferase activity"/>
    <property type="evidence" value="ECO:0007669"/>
    <property type="project" value="InterPro"/>
</dbReference>
<dbReference type="Gene3D" id="3.40.50.150">
    <property type="entry name" value="Vaccinia Virus protein VP39"/>
    <property type="match status" value="1"/>
</dbReference>
<comment type="caution">
    <text evidence="2">The sequence shown here is derived from an EMBL/GenBank/DDBJ whole genome shotgun (WGS) entry which is preliminary data.</text>
</comment>
<dbReference type="Proteomes" id="UP000251891">
    <property type="component" value="Unassembled WGS sequence"/>
</dbReference>
<dbReference type="Pfam" id="PF08241">
    <property type="entry name" value="Methyltransf_11"/>
    <property type="match status" value="1"/>
</dbReference>
<feature type="domain" description="Methyltransferase type 11" evidence="1">
    <location>
        <begin position="77"/>
        <end position="170"/>
    </location>
</feature>
<evidence type="ECO:0000313" key="2">
    <source>
        <dbReference type="EMBL" id="RAY14034.1"/>
    </source>
</evidence>
<dbReference type="InterPro" id="IPR029063">
    <property type="entry name" value="SAM-dependent_MTases_sf"/>
</dbReference>
<evidence type="ECO:0000313" key="3">
    <source>
        <dbReference type="Proteomes" id="UP000251891"/>
    </source>
</evidence>